<reference evidence="5" key="1">
    <citation type="submission" date="2016-01" db="EMBL/GenBank/DDBJ databases">
        <title>Draft genome of Chromobacterium sp. F49.</title>
        <authorList>
            <person name="Hong K.W."/>
        </authorList>
    </citation>
    <scope>NUCLEOTIDE SEQUENCE [LARGE SCALE GENOMIC DNA]</scope>
    <source>
        <strain evidence="5">M40</strain>
    </source>
</reference>
<gene>
    <name evidence="3" type="ORF">AVW13_15390</name>
    <name evidence="4" type="ORF">I6G59_01805</name>
</gene>
<feature type="domain" description="DUF1206" evidence="2">
    <location>
        <begin position="128"/>
        <end position="194"/>
    </location>
</feature>
<feature type="transmembrane region" description="Helical" evidence="1">
    <location>
        <begin position="166"/>
        <end position="190"/>
    </location>
</feature>
<dbReference type="Proteomes" id="UP000594979">
    <property type="component" value="Chromosome"/>
</dbReference>
<feature type="domain" description="DUF1206" evidence="2">
    <location>
        <begin position="218"/>
        <end position="287"/>
    </location>
</feature>
<protein>
    <submittedName>
        <fullName evidence="4">DUF1206 domain-containing protein</fullName>
    </submittedName>
</protein>
<organism evidence="4 6">
    <name type="scientific">Brevibacterium casei</name>
    <dbReference type="NCBI Taxonomy" id="33889"/>
    <lineage>
        <taxon>Bacteria</taxon>
        <taxon>Bacillati</taxon>
        <taxon>Actinomycetota</taxon>
        <taxon>Actinomycetes</taxon>
        <taxon>Micrococcales</taxon>
        <taxon>Brevibacteriaceae</taxon>
        <taxon>Brevibacterium</taxon>
    </lineage>
</organism>
<dbReference type="RefSeq" id="WP_063250598.1">
    <property type="nucleotide sequence ID" value="NZ_CP065682.1"/>
</dbReference>
<reference evidence="3" key="2">
    <citation type="submission" date="2016-01" db="EMBL/GenBank/DDBJ databases">
        <authorList>
            <person name="Hong K.W."/>
        </authorList>
    </citation>
    <scope>NUCLEOTIDE SEQUENCE</scope>
    <source>
        <strain evidence="3">M40</strain>
    </source>
</reference>
<proteinExistence type="predicted"/>
<dbReference type="Pfam" id="PF06724">
    <property type="entry name" value="DUF1206"/>
    <property type="match status" value="3"/>
</dbReference>
<dbReference type="AlphaFoldDB" id="A0A165DHK0"/>
<dbReference type="EMBL" id="CP065682">
    <property type="protein sequence ID" value="QPS34097.1"/>
    <property type="molecule type" value="Genomic_DNA"/>
</dbReference>
<keyword evidence="1" id="KW-1133">Transmembrane helix</keyword>
<name>A0A165DHK0_9MICO</name>
<keyword evidence="1" id="KW-0812">Transmembrane</keyword>
<feature type="domain" description="DUF1206" evidence="2">
    <location>
        <begin position="33"/>
        <end position="99"/>
    </location>
</feature>
<feature type="transmembrane region" description="Helical" evidence="1">
    <location>
        <begin position="35"/>
        <end position="54"/>
    </location>
</feature>
<evidence type="ECO:0000259" key="2">
    <source>
        <dbReference type="Pfam" id="PF06724"/>
    </source>
</evidence>
<sequence length="290" mass="30105">MTGDSTIKKAADKADDAATSAADSKWFERAARVGFVANGLVHIILGATSVGLALGRGGEAEQSGAMQQMAAQPFGMVLLWLCMLGCALLALWNLINAFFGTASLRGHGSSDPRDKDGRSNWKEFVLAIAQGIAYAAVAVLFGKFAFGQGSDSGQSSSQASSTLAQAPGGILLLILIGAVIAVIGIVFCVNGIRRKWKDDVRPPRSRAVGKLLTVTGVVGYLGKGATLLAVGILVIVSGVAGDPEKSTGVDGALKAMRDQPFGSILLLCVGVGLVLYGVFLFLRARYDKMD</sequence>
<feature type="transmembrane region" description="Helical" evidence="1">
    <location>
        <begin position="74"/>
        <end position="95"/>
    </location>
</feature>
<evidence type="ECO:0000256" key="1">
    <source>
        <dbReference type="SAM" id="Phobius"/>
    </source>
</evidence>
<evidence type="ECO:0000313" key="4">
    <source>
        <dbReference type="EMBL" id="QPS34097.1"/>
    </source>
</evidence>
<accession>A0A165DHK0</accession>
<keyword evidence="1" id="KW-0472">Membrane</keyword>
<dbReference type="InterPro" id="IPR009597">
    <property type="entry name" value="DUF1206"/>
</dbReference>
<feature type="transmembrane region" description="Helical" evidence="1">
    <location>
        <begin position="124"/>
        <end position="146"/>
    </location>
</feature>
<feature type="transmembrane region" description="Helical" evidence="1">
    <location>
        <begin position="260"/>
        <end position="282"/>
    </location>
</feature>
<feature type="transmembrane region" description="Helical" evidence="1">
    <location>
        <begin position="211"/>
        <end position="240"/>
    </location>
</feature>
<dbReference type="Proteomes" id="UP000076612">
    <property type="component" value="Unassembled WGS sequence"/>
</dbReference>
<reference evidence="4 6" key="3">
    <citation type="submission" date="2020-12" db="EMBL/GenBank/DDBJ databases">
        <title>FDA dAtabase for Regulatory Grade micrObial Sequences (FDA-ARGOS): Supporting development and validation of Infectious Disease Dx tests.</title>
        <authorList>
            <person name="Sproer C."/>
            <person name="Gronow S."/>
            <person name="Severitt S."/>
            <person name="Schroder I."/>
            <person name="Tallon L."/>
            <person name="Sadzewicz L."/>
            <person name="Zhao X."/>
            <person name="Boylan J."/>
            <person name="Ott S."/>
            <person name="Bowen H."/>
            <person name="Vavikolanu K."/>
            <person name="Mehta A."/>
            <person name="Aluvathingal J."/>
            <person name="Nadendla S."/>
            <person name="Lowell S."/>
            <person name="Myers T."/>
            <person name="Yan Y."/>
            <person name="Sichtig H."/>
        </authorList>
    </citation>
    <scope>NUCLEOTIDE SEQUENCE [LARGE SCALE GENOMIC DNA]</scope>
    <source>
        <strain evidence="4 6">FDAARGOS_902</strain>
    </source>
</reference>
<evidence type="ECO:0000313" key="3">
    <source>
        <dbReference type="EMBL" id="KZE15037.1"/>
    </source>
</evidence>
<evidence type="ECO:0000313" key="5">
    <source>
        <dbReference type="Proteomes" id="UP000076612"/>
    </source>
</evidence>
<evidence type="ECO:0000313" key="6">
    <source>
        <dbReference type="Proteomes" id="UP000594979"/>
    </source>
</evidence>
<dbReference type="EMBL" id="LQQR01000035">
    <property type="protein sequence ID" value="KZE15037.1"/>
    <property type="molecule type" value="Genomic_DNA"/>
</dbReference>
<dbReference type="KEGG" id="bcau:I6G59_01805"/>